<keyword evidence="12 14" id="KW-0456">Lyase</keyword>
<dbReference type="Proteomes" id="UP000325187">
    <property type="component" value="Unassembled WGS sequence"/>
</dbReference>
<evidence type="ECO:0000256" key="3">
    <source>
        <dbReference type="ARBA" id="ARBA00001968"/>
    </source>
</evidence>
<comment type="catalytic activity">
    <reaction evidence="1 14">
        <text>4-CDP-2-C-methyl-D-erythritol 2-phosphate = 2-C-methyl-D-erythritol 2,4-cyclic diphosphate + CMP</text>
        <dbReference type="Rhea" id="RHEA:23864"/>
        <dbReference type="ChEBI" id="CHEBI:57919"/>
        <dbReference type="ChEBI" id="CHEBI:58483"/>
        <dbReference type="ChEBI" id="CHEBI:60377"/>
        <dbReference type="EC" id="4.6.1.12"/>
    </reaction>
</comment>
<evidence type="ECO:0000256" key="6">
    <source>
        <dbReference type="ARBA" id="ARBA00008480"/>
    </source>
</evidence>
<dbReference type="InterPro" id="IPR026596">
    <property type="entry name" value="IspD/F"/>
</dbReference>
<evidence type="ECO:0000256" key="13">
    <source>
        <dbReference type="ARBA" id="ARBA00023268"/>
    </source>
</evidence>
<evidence type="ECO:0000313" key="19">
    <source>
        <dbReference type="Proteomes" id="UP000325187"/>
    </source>
</evidence>
<comment type="similarity">
    <text evidence="7">Belongs to the IspD/TarI cytidylyltransferase family. IspD subfamily.</text>
</comment>
<feature type="binding site" evidence="14">
    <location>
        <begin position="366"/>
        <end position="369"/>
    </location>
    <ligand>
        <name>4-CDP-2-C-methyl-D-erythritol 2-phosphate</name>
        <dbReference type="ChEBI" id="CHEBI:57919"/>
    </ligand>
</feature>
<evidence type="ECO:0000256" key="1">
    <source>
        <dbReference type="ARBA" id="ARBA00000200"/>
    </source>
</evidence>
<dbReference type="EMBL" id="BKCM01000010">
    <property type="protein sequence ID" value="GER01452.1"/>
    <property type="molecule type" value="Genomic_DNA"/>
</dbReference>
<dbReference type="RefSeq" id="WP_149999345.1">
    <property type="nucleotide sequence ID" value="NZ_BKCL01000001.1"/>
</dbReference>
<comment type="caution">
    <text evidence="14">Lacks conserved residue(s) required for the propagation of feature annotation.</text>
</comment>
<keyword evidence="10 14" id="KW-0479">Metal-binding</keyword>
<dbReference type="InterPro" id="IPR018294">
    <property type="entry name" value="ISPD_synthase_CS"/>
</dbReference>
<feature type="site" description="Positions MEP for the nucleophilic attack" evidence="14">
    <location>
        <position position="218"/>
    </location>
</feature>
<dbReference type="InterPro" id="IPR020555">
    <property type="entry name" value="MECDP_synthase_CS"/>
</dbReference>
<feature type="site" description="Positions MEP for the nucleophilic attack" evidence="14">
    <location>
        <position position="162"/>
    </location>
</feature>
<dbReference type="PROSITE" id="PS01350">
    <property type="entry name" value="ISPF"/>
    <property type="match status" value="1"/>
</dbReference>
<accession>A0A5A7MZK7</accession>
<feature type="domain" description="2-C-methyl-D-erythritol 2,4-cyclodiphosphate synthase" evidence="15">
    <location>
        <begin position="236"/>
        <end position="388"/>
    </location>
</feature>
<evidence type="ECO:0000256" key="14">
    <source>
        <dbReference type="HAMAP-Rule" id="MF_01520"/>
    </source>
</evidence>
<dbReference type="InterPro" id="IPR034683">
    <property type="entry name" value="IspD/TarI"/>
</dbReference>
<dbReference type="HAMAP" id="MF_00108">
    <property type="entry name" value="IspD"/>
    <property type="match status" value="1"/>
</dbReference>
<accession>A0A5A7MPJ0</accession>
<evidence type="ECO:0000256" key="11">
    <source>
        <dbReference type="ARBA" id="ARBA00023229"/>
    </source>
</evidence>
<comment type="pathway">
    <text evidence="4 14">Isoprenoid biosynthesis; isopentenyl diphosphate biosynthesis via DXP pathway; isopentenyl diphosphate from 1-deoxy-D-xylulose 5-phosphate: step 4/6.</text>
</comment>
<feature type="binding site" evidence="14">
    <location>
        <position position="276"/>
    </location>
    <ligand>
        <name>a divalent metal cation</name>
        <dbReference type="ChEBI" id="CHEBI:60240"/>
    </ligand>
</feature>
<feature type="binding site" evidence="14">
    <location>
        <begin position="268"/>
        <end position="269"/>
    </location>
    <ligand>
        <name>4-CDP-2-C-methyl-D-erythritol 2-phosphate</name>
        <dbReference type="ChEBI" id="CHEBI:57919"/>
    </ligand>
</feature>
<comment type="caution">
    <text evidence="17">The sequence shown here is derived from an EMBL/GenBank/DDBJ whole genome shotgun (WGS) entry which is preliminary data.</text>
</comment>
<dbReference type="HAMAP" id="MF_01520">
    <property type="entry name" value="IspDF"/>
    <property type="match status" value="1"/>
</dbReference>
<dbReference type="GO" id="GO:0019288">
    <property type="term" value="P:isopentenyl diphosphate biosynthetic process, methylerythritol 4-phosphate pathway"/>
    <property type="evidence" value="ECO:0007669"/>
    <property type="project" value="UniProtKB-UniRule"/>
</dbReference>
<dbReference type="SUPFAM" id="SSF53448">
    <property type="entry name" value="Nucleotide-diphospho-sugar transferases"/>
    <property type="match status" value="1"/>
</dbReference>
<proteinExistence type="inferred from homology"/>
<comment type="cofactor">
    <cofactor evidence="3 14">
        <name>a divalent metal cation</name>
        <dbReference type="ChEBI" id="CHEBI:60240"/>
    </cofactor>
</comment>
<name>A0A5A7MZK7_9PROT</name>
<keyword evidence="13 14" id="KW-0511">Multifunctional enzyme</keyword>
<feature type="binding site" evidence="14">
    <location>
        <begin position="290"/>
        <end position="292"/>
    </location>
    <ligand>
        <name>4-CDP-2-C-methyl-D-erythritol 2-phosphate</name>
        <dbReference type="ChEBI" id="CHEBI:57919"/>
    </ligand>
</feature>
<feature type="region of interest" description="2-C-methyl-D-erythritol 4-phosphate cytidylyltransferase" evidence="14">
    <location>
        <begin position="1"/>
        <end position="235"/>
    </location>
</feature>
<feature type="site" description="Transition state stabilizer" evidence="14">
    <location>
        <position position="367"/>
    </location>
</feature>
<feature type="site" description="Transition state stabilizer" evidence="14">
    <location>
        <position position="268"/>
    </location>
</feature>
<comment type="function">
    <text evidence="14">Bifunctional enzyme that catalyzes the formation of 4-diphosphocytidyl-2-C-methyl-D-erythritol from CTP and 2-C-methyl-D-erythritol 4-phosphate (MEP) (IspD), and catalyzes the conversion of 4-diphosphocytidyl-2-C-methyl-D-erythritol 2-phosphate (CDP-ME2P) to 2-C-methyl-D-erythritol 2,4-cyclodiphosphate (ME-CPP) with a corresponding release of cytidine 5-monophosphate (CMP) (IspF).</text>
</comment>
<feature type="binding site" evidence="14">
    <location>
        <position position="373"/>
    </location>
    <ligand>
        <name>4-CDP-2-C-methyl-D-erythritol 2-phosphate</name>
        <dbReference type="ChEBI" id="CHEBI:57919"/>
    </ligand>
</feature>
<dbReference type="SUPFAM" id="SSF69765">
    <property type="entry name" value="IpsF-like"/>
    <property type="match status" value="1"/>
</dbReference>
<evidence type="ECO:0000256" key="4">
    <source>
        <dbReference type="ARBA" id="ARBA00004709"/>
    </source>
</evidence>
<evidence type="ECO:0000313" key="17">
    <source>
        <dbReference type="EMBL" id="GER01452.1"/>
    </source>
</evidence>
<evidence type="ECO:0000256" key="2">
    <source>
        <dbReference type="ARBA" id="ARBA00001282"/>
    </source>
</evidence>
<evidence type="ECO:0000256" key="9">
    <source>
        <dbReference type="ARBA" id="ARBA00022695"/>
    </source>
</evidence>
<dbReference type="InterPro" id="IPR001228">
    <property type="entry name" value="IspD"/>
</dbReference>
<dbReference type="InterPro" id="IPR036571">
    <property type="entry name" value="MECDP_synthase_sf"/>
</dbReference>
<dbReference type="Proteomes" id="UP000322084">
    <property type="component" value="Unassembled WGS sequence"/>
</dbReference>
<dbReference type="EMBL" id="BKCL01000001">
    <property type="protein sequence ID" value="GEQ96729.1"/>
    <property type="molecule type" value="Genomic_DNA"/>
</dbReference>
<comment type="similarity">
    <text evidence="6">Belongs to the IspF family.</text>
</comment>
<keyword evidence="19" id="KW-1185">Reference proteome</keyword>
<feature type="binding site" evidence="14">
    <location>
        <position position="242"/>
    </location>
    <ligand>
        <name>a divalent metal cation</name>
        <dbReference type="ChEBI" id="CHEBI:60240"/>
    </ligand>
</feature>
<dbReference type="GO" id="GO:0050518">
    <property type="term" value="F:2-C-methyl-D-erythritol 4-phosphate cytidylyltransferase activity"/>
    <property type="evidence" value="ECO:0007669"/>
    <property type="project" value="UniProtKB-UniRule"/>
</dbReference>
<protein>
    <recommendedName>
        <fullName evidence="14">Bifunctional enzyme IspD/IspF</fullName>
    </recommendedName>
    <domain>
        <recommendedName>
            <fullName evidence="14">2-C-methyl-D-erythritol 4-phosphate cytidylyltransferase</fullName>
            <ecNumber evidence="14">2.7.7.60</ecNumber>
        </recommendedName>
        <alternativeName>
            <fullName evidence="14">4-diphosphocytidyl-2C-methyl-D-erythritol synthase</fullName>
        </alternativeName>
        <alternativeName>
            <fullName evidence="14">MEP cytidylyltransferase</fullName>
            <shortName evidence="14">MCT</shortName>
        </alternativeName>
    </domain>
    <domain>
        <recommendedName>
            <fullName evidence="14">2-C-methyl-D-erythritol 2,4-cyclodiphosphate synthase</fullName>
            <shortName evidence="14">MECDP-synthase</shortName>
            <shortName evidence="14">MECPP-synthase</shortName>
            <shortName evidence="14">MECPS</shortName>
            <ecNumber evidence="14">4.6.1.12</ecNumber>
        </recommendedName>
    </domain>
</protein>
<sequence>MSQSQVNATNPPRIAVLIVAAGRGYRAGGGIPKQYRKLGADYVLSKTIRAFACHKRIDTVRVVIHPDDRAFYDEAARDFDIALPTHGGATRQASVRAGLESLADSAPDIVLIHDAARCFISQAVIDRVIDAVDAQTGAIPALAVTDTIKRANGDHVETTVPRDLLWRAQTPQGFPFLPILNAHRQVADKNLDLTDDAAVAEFVGLKVRLAQGDEENIKLTNPQDFQTSHSVALEPRTGNGFDVHRFEPGDHLWLCGVKVPHSAKLKGHSDADVGLHALTDAILGALADGDIGTHFPPDDPQWKGAASDKFLSHAGDLVTKAGGRITHCDVTLICERPKIGPHKSTMRTRIAEILEIAEARVSVKATTTEELGFTGRREGIAAQATATLLLPSLE</sequence>
<dbReference type="EC" id="4.6.1.12" evidence="14"/>
<keyword evidence="9 14" id="KW-0548">Nucleotidyltransferase</keyword>
<dbReference type="PANTHER" id="PTHR43181:SF1">
    <property type="entry name" value="2-C-METHYL-D-ERYTHRITOL 2,4-CYCLODIPHOSPHATE SYNTHASE, CHLOROPLASTIC"/>
    <property type="match status" value="1"/>
</dbReference>
<comment type="pathway">
    <text evidence="5 14">Isoprenoid biosynthesis; isopentenyl diphosphate biosynthesis via DXP pathway; isopentenyl diphosphate from 1-deoxy-D-xylulose 5-phosphate: step 2/6.</text>
</comment>
<dbReference type="GO" id="GO:0046872">
    <property type="term" value="F:metal ion binding"/>
    <property type="evidence" value="ECO:0007669"/>
    <property type="project" value="UniProtKB-KW"/>
</dbReference>
<feature type="binding site" evidence="14">
    <location>
        <begin position="242"/>
        <end position="244"/>
    </location>
    <ligand>
        <name>4-CDP-2-C-methyl-D-erythritol 2-phosphate</name>
        <dbReference type="ChEBI" id="CHEBI:57919"/>
    </ligand>
</feature>
<organism evidence="17 19">
    <name type="scientific">Iodidimonas gelatinilytica</name>
    <dbReference type="NCBI Taxonomy" id="1236966"/>
    <lineage>
        <taxon>Bacteria</taxon>
        <taxon>Pseudomonadati</taxon>
        <taxon>Pseudomonadota</taxon>
        <taxon>Alphaproteobacteria</taxon>
        <taxon>Iodidimonadales</taxon>
        <taxon>Iodidimonadaceae</taxon>
        <taxon>Iodidimonas</taxon>
    </lineage>
</organism>
<dbReference type="Gene3D" id="3.90.550.10">
    <property type="entry name" value="Spore Coat Polysaccharide Biosynthesis Protein SpsA, Chain A"/>
    <property type="match status" value="1"/>
</dbReference>
<dbReference type="NCBIfam" id="NF006899">
    <property type="entry name" value="PRK09382.1"/>
    <property type="match status" value="1"/>
</dbReference>
<evidence type="ECO:0000256" key="12">
    <source>
        <dbReference type="ARBA" id="ARBA00023239"/>
    </source>
</evidence>
<dbReference type="FunFam" id="3.90.550.10:FF:000003">
    <property type="entry name" value="2-C-methyl-D-erythritol 4-phosphate cytidylyltransferase"/>
    <property type="match status" value="1"/>
</dbReference>
<dbReference type="GO" id="GO:0008685">
    <property type="term" value="F:2-C-methyl-D-erythritol 2,4-cyclodiphosphate synthase activity"/>
    <property type="evidence" value="ECO:0007669"/>
    <property type="project" value="UniProtKB-UniRule"/>
</dbReference>
<dbReference type="NCBIfam" id="TIGR00453">
    <property type="entry name" value="ispD"/>
    <property type="match status" value="1"/>
</dbReference>
<feature type="binding site" evidence="14">
    <location>
        <position position="376"/>
    </location>
    <ligand>
        <name>4-CDP-2-C-methyl-D-erythritol 2-phosphate</name>
        <dbReference type="ChEBI" id="CHEBI:57919"/>
    </ligand>
</feature>
<evidence type="ECO:0000256" key="7">
    <source>
        <dbReference type="ARBA" id="ARBA00009789"/>
    </source>
</evidence>
<evidence type="ECO:0000256" key="8">
    <source>
        <dbReference type="ARBA" id="ARBA00022679"/>
    </source>
</evidence>
<dbReference type="GO" id="GO:0016114">
    <property type="term" value="P:terpenoid biosynthetic process"/>
    <property type="evidence" value="ECO:0007669"/>
    <property type="project" value="InterPro"/>
</dbReference>
<gene>
    <name evidence="14 17" type="primary">ispDF</name>
    <name evidence="16" type="ORF">JCM17844_03660</name>
    <name evidence="17" type="ORF">JCM17845_20750</name>
</gene>
<dbReference type="Pfam" id="PF01128">
    <property type="entry name" value="IspD"/>
    <property type="match status" value="1"/>
</dbReference>
<dbReference type="UniPathway" id="UPA00056">
    <property type="reaction ID" value="UER00093"/>
</dbReference>
<feature type="site" description="Transition state stabilizer" evidence="14">
    <location>
        <position position="26"/>
    </location>
</feature>
<comment type="catalytic activity">
    <reaction evidence="2 14">
        <text>2-C-methyl-D-erythritol 4-phosphate + CTP + H(+) = 4-CDP-2-C-methyl-D-erythritol + diphosphate</text>
        <dbReference type="Rhea" id="RHEA:13429"/>
        <dbReference type="ChEBI" id="CHEBI:15378"/>
        <dbReference type="ChEBI" id="CHEBI:33019"/>
        <dbReference type="ChEBI" id="CHEBI:37563"/>
        <dbReference type="ChEBI" id="CHEBI:57823"/>
        <dbReference type="ChEBI" id="CHEBI:58262"/>
        <dbReference type="EC" id="2.7.7.60"/>
    </reaction>
</comment>
<dbReference type="InterPro" id="IPR003526">
    <property type="entry name" value="MECDP_synthase"/>
</dbReference>
<keyword evidence="8 14" id="KW-0808">Transferase</keyword>
<reference evidence="18 19" key="1">
    <citation type="submission" date="2019-09" db="EMBL/GenBank/DDBJ databases">
        <title>NBRP : Genome information of microbial organism related human and environment.</title>
        <authorList>
            <person name="Hattori M."/>
            <person name="Oshima K."/>
            <person name="Inaba H."/>
            <person name="Suda W."/>
            <person name="Sakamoto M."/>
            <person name="Iino T."/>
            <person name="Kitahara M."/>
            <person name="Oshida Y."/>
            <person name="Iida T."/>
            <person name="Kudo T."/>
            <person name="Itoh T."/>
            <person name="Ohkuma M."/>
        </authorList>
    </citation>
    <scope>NUCLEOTIDE SEQUENCE [LARGE SCALE GENOMIC DNA]</scope>
    <source>
        <strain evidence="16 18">Hi-2</strain>
        <strain evidence="17 19">Mie-1</strain>
    </source>
</reference>
<feature type="binding site" evidence="14">
    <location>
        <position position="244"/>
    </location>
    <ligand>
        <name>a divalent metal cation</name>
        <dbReference type="ChEBI" id="CHEBI:60240"/>
    </ligand>
</feature>
<dbReference type="CDD" id="cd02516">
    <property type="entry name" value="CDP-ME_synthetase"/>
    <property type="match status" value="1"/>
</dbReference>
<dbReference type="NCBIfam" id="TIGR00151">
    <property type="entry name" value="ispF"/>
    <property type="match status" value="1"/>
</dbReference>
<dbReference type="PANTHER" id="PTHR43181">
    <property type="entry name" value="2-C-METHYL-D-ERYTHRITOL 2,4-CYCLODIPHOSPHATE SYNTHASE, CHLOROPLASTIC"/>
    <property type="match status" value="1"/>
</dbReference>
<keyword evidence="11 14" id="KW-0414">Isoprene biosynthesis</keyword>
<dbReference type="PROSITE" id="PS01295">
    <property type="entry name" value="ISPD"/>
    <property type="match status" value="1"/>
</dbReference>
<evidence type="ECO:0000313" key="16">
    <source>
        <dbReference type="EMBL" id="GEQ96729.1"/>
    </source>
</evidence>
<evidence type="ECO:0000313" key="18">
    <source>
        <dbReference type="Proteomes" id="UP000322084"/>
    </source>
</evidence>
<evidence type="ECO:0000256" key="10">
    <source>
        <dbReference type="ARBA" id="ARBA00022723"/>
    </source>
</evidence>
<dbReference type="CDD" id="cd00554">
    <property type="entry name" value="MECDP_synthase"/>
    <property type="match status" value="1"/>
</dbReference>
<feature type="site" description="Transition state stabilizer" evidence="14">
    <location>
        <position position="33"/>
    </location>
</feature>
<feature type="region of interest" description="2-C-methyl-D-erythritol 2,4-cyclodiphosphate synthase" evidence="14">
    <location>
        <begin position="236"/>
        <end position="394"/>
    </location>
</feature>
<dbReference type="InterPro" id="IPR029044">
    <property type="entry name" value="Nucleotide-diphossugar_trans"/>
</dbReference>
<dbReference type="EC" id="2.7.7.60" evidence="14"/>
<comment type="similarity">
    <text evidence="14">In the C-terminal section; belongs to the IspF family.</text>
</comment>
<evidence type="ECO:0000259" key="15">
    <source>
        <dbReference type="Pfam" id="PF02542"/>
    </source>
</evidence>
<evidence type="ECO:0000256" key="5">
    <source>
        <dbReference type="ARBA" id="ARBA00004787"/>
    </source>
</evidence>
<dbReference type="HAMAP" id="MF_00107">
    <property type="entry name" value="IspF"/>
    <property type="match status" value="1"/>
</dbReference>
<dbReference type="AlphaFoldDB" id="A0A5A7MZK7"/>
<dbReference type="Gene3D" id="3.30.1330.50">
    <property type="entry name" value="2-C-methyl-D-erythritol 2,4-cyclodiphosphate synthase"/>
    <property type="match status" value="1"/>
</dbReference>
<comment type="similarity">
    <text evidence="14">In the N-terminal section; belongs to the IspD/TarI cytidylyltransferase family. IspD subfamily.</text>
</comment>
<dbReference type="Pfam" id="PF02542">
    <property type="entry name" value="YgbB"/>
    <property type="match status" value="1"/>
</dbReference>